<proteinExistence type="predicted"/>
<comment type="caution">
    <text evidence="1">The sequence shown here is derived from an EMBL/GenBank/DDBJ whole genome shotgun (WGS) entry which is preliminary data.</text>
</comment>
<dbReference type="AlphaFoldDB" id="A0A0M0LPR6"/>
<evidence type="ECO:0000313" key="1">
    <source>
        <dbReference type="EMBL" id="KOO53055.1"/>
    </source>
</evidence>
<evidence type="ECO:0000313" key="2">
    <source>
        <dbReference type="Proteomes" id="UP000037460"/>
    </source>
</evidence>
<organism evidence="1 2">
    <name type="scientific">Chrysochromulina tobinii</name>
    <dbReference type="NCBI Taxonomy" id="1460289"/>
    <lineage>
        <taxon>Eukaryota</taxon>
        <taxon>Haptista</taxon>
        <taxon>Haptophyta</taxon>
        <taxon>Prymnesiophyceae</taxon>
        <taxon>Prymnesiales</taxon>
        <taxon>Chrysochromulinaceae</taxon>
        <taxon>Chrysochromulina</taxon>
    </lineage>
</organism>
<protein>
    <submittedName>
        <fullName evidence="1">Uncharacterized protein</fullName>
    </submittedName>
</protein>
<dbReference type="EMBL" id="JWZX01000402">
    <property type="protein sequence ID" value="KOO53055.1"/>
    <property type="molecule type" value="Genomic_DNA"/>
</dbReference>
<dbReference type="Proteomes" id="UP000037460">
    <property type="component" value="Unassembled WGS sequence"/>
</dbReference>
<reference evidence="2" key="1">
    <citation type="journal article" date="2015" name="PLoS Genet.">
        <title>Genome Sequence and Transcriptome Analyses of Chrysochromulina tobin: Metabolic Tools for Enhanced Algal Fitness in the Prominent Order Prymnesiales (Haptophyceae).</title>
        <authorList>
            <person name="Hovde B.T."/>
            <person name="Deodato C.R."/>
            <person name="Hunsperger H.M."/>
            <person name="Ryken S.A."/>
            <person name="Yost W."/>
            <person name="Jha R.K."/>
            <person name="Patterson J."/>
            <person name="Monnat R.J. Jr."/>
            <person name="Barlow S.B."/>
            <person name="Starkenburg S.R."/>
            <person name="Cattolico R.A."/>
        </authorList>
    </citation>
    <scope>NUCLEOTIDE SEQUENCE</scope>
    <source>
        <strain evidence="2">CCMP291</strain>
    </source>
</reference>
<sequence>MRPQFLGPIRWSATVNLVMRWQLKKRLLADELTSRYERFVITRSDQFYACPLTSASLDAQYVWIPGGEDYYGVTDRFVICSRADVLGCLSIVDGFLHQPWAYDPTANPERYFKHRLIEQGLWSRVRRFPRQMFTATAPGDQTRGFADVSKMPDPTWGVHFKYEREYVRAKWGCGMCAEGSRTPFCCGHIGTAWHSVVLSKPATSNYACIRYGCANYVSGAGPAWGPGEYAPRAKAYKE</sequence>
<accession>A0A0M0LPR6</accession>
<gene>
    <name evidence="1" type="ORF">Ctob_011597</name>
</gene>
<dbReference type="OrthoDB" id="44644at2759"/>
<name>A0A0M0LPR6_9EUKA</name>
<keyword evidence="2" id="KW-1185">Reference proteome</keyword>